<dbReference type="InterPro" id="IPR012675">
    <property type="entry name" value="Beta-grasp_dom_sf"/>
</dbReference>
<dbReference type="CDD" id="cd00565">
    <property type="entry name" value="Ubl_ThiS"/>
    <property type="match status" value="1"/>
</dbReference>
<dbReference type="RefSeq" id="WP_103372117.1">
    <property type="nucleotide sequence ID" value="NZ_CBCRVO010000002.1"/>
</dbReference>
<dbReference type="InterPro" id="IPR016155">
    <property type="entry name" value="Mopterin_synth/thiamin_S_b"/>
</dbReference>
<dbReference type="PANTHER" id="PTHR34472">
    <property type="entry name" value="SULFUR CARRIER PROTEIN THIS"/>
    <property type="match status" value="1"/>
</dbReference>
<dbReference type="InterPro" id="IPR003749">
    <property type="entry name" value="ThiS/MoaD-like"/>
</dbReference>
<dbReference type="InterPro" id="IPR010035">
    <property type="entry name" value="Thi_S"/>
</dbReference>
<comment type="caution">
    <text evidence="1">The sequence shown here is derived from an EMBL/GenBank/DDBJ whole genome shotgun (WGS) entry which is preliminary data.</text>
</comment>
<gene>
    <name evidence="1" type="primary">thiS</name>
    <name evidence="1" type="ORF">CD039_09565</name>
</gene>
<dbReference type="Proteomes" id="UP000242712">
    <property type="component" value="Unassembled WGS sequence"/>
</dbReference>
<protein>
    <submittedName>
        <fullName evidence="1">Thiamine biosynthesis protein ThiS</fullName>
    </submittedName>
</protein>
<name>A0A2K4FAL6_9STAP</name>
<evidence type="ECO:0000313" key="2">
    <source>
        <dbReference type="Proteomes" id="UP000242712"/>
    </source>
</evidence>
<dbReference type="OrthoDB" id="9798559at2"/>
<dbReference type="AlphaFoldDB" id="A0A2K4FAL6"/>
<keyword evidence="2" id="KW-1185">Reference proteome</keyword>
<dbReference type="NCBIfam" id="TIGR01683">
    <property type="entry name" value="thiS"/>
    <property type="match status" value="1"/>
</dbReference>
<organism evidence="1 2">
    <name type="scientific">Staphylococcus argensis</name>
    <dbReference type="NCBI Taxonomy" id="1607738"/>
    <lineage>
        <taxon>Bacteria</taxon>
        <taxon>Bacillati</taxon>
        <taxon>Bacillota</taxon>
        <taxon>Bacilli</taxon>
        <taxon>Bacillales</taxon>
        <taxon>Staphylococcaceae</taxon>
        <taxon>Staphylococcus</taxon>
    </lineage>
</organism>
<dbReference type="Pfam" id="PF02597">
    <property type="entry name" value="ThiS"/>
    <property type="match status" value="1"/>
</dbReference>
<dbReference type="GeneID" id="98298593"/>
<evidence type="ECO:0000313" key="1">
    <source>
        <dbReference type="EMBL" id="POA08327.1"/>
    </source>
</evidence>
<accession>A0A2K4FAL6</accession>
<reference evidence="1 2" key="1">
    <citation type="submission" date="2017-08" db="EMBL/GenBank/DDBJ databases">
        <title>Draft genome sequences of 64 type strains of genus Staph aureus.</title>
        <authorList>
            <person name="Cole K."/>
            <person name="Golubchik T."/>
            <person name="Russell J."/>
            <person name="Foster D."/>
            <person name="Llewelyn M."/>
            <person name="Wilson D."/>
            <person name="Crook D."/>
            <person name="Paul J."/>
        </authorList>
    </citation>
    <scope>NUCLEOTIDE SEQUENCE [LARGE SCALE GENOMIC DNA]</scope>
    <source>
        <strain evidence="1 2">DSM 29875</strain>
    </source>
</reference>
<dbReference type="PANTHER" id="PTHR34472:SF1">
    <property type="entry name" value="SULFUR CARRIER PROTEIN THIS"/>
    <property type="match status" value="1"/>
</dbReference>
<dbReference type="SUPFAM" id="SSF54285">
    <property type="entry name" value="MoaD/ThiS"/>
    <property type="match status" value="1"/>
</dbReference>
<dbReference type="Gene3D" id="3.10.20.30">
    <property type="match status" value="1"/>
</dbReference>
<dbReference type="EMBL" id="PPPX01000016">
    <property type="protein sequence ID" value="POA08327.1"/>
    <property type="molecule type" value="Genomic_DNA"/>
</dbReference>
<proteinExistence type="predicted"/>
<sequence>MKCVINGDTFTFDNELSVHDVIQQLELDEKRVIVEHNEDLLKRDQYEQAIVKEADKLELLEVVGGG</sequence>